<comment type="subcellular location">
    <subcellularLocation>
        <location evidence="1">Cell membrane</location>
    </subcellularLocation>
</comment>
<keyword evidence="9" id="KW-1185">Reference proteome</keyword>
<feature type="transmembrane region" description="Helical" evidence="6">
    <location>
        <begin position="15"/>
        <end position="33"/>
    </location>
</feature>
<reference evidence="8" key="1">
    <citation type="submission" date="2022-08" db="UniProtKB">
        <authorList>
            <consortium name="EnsemblMetazoa"/>
        </authorList>
    </citation>
    <scope>IDENTIFICATION</scope>
    <source>
        <strain evidence="8">05x7-T-G4-1.051#20</strain>
    </source>
</reference>
<keyword evidence="4 6" id="KW-0472">Membrane</keyword>
<dbReference type="Proteomes" id="UP000005408">
    <property type="component" value="Unassembled WGS sequence"/>
</dbReference>
<dbReference type="SUPFAM" id="SSF48670">
    <property type="entry name" value="Transducin (heterotrimeric G protein), gamma chain"/>
    <property type="match status" value="1"/>
</dbReference>
<evidence type="ECO:0000256" key="1">
    <source>
        <dbReference type="ARBA" id="ARBA00004236"/>
    </source>
</evidence>
<dbReference type="GO" id="GO:0031681">
    <property type="term" value="F:G-protein beta-subunit binding"/>
    <property type="evidence" value="ECO:0007669"/>
    <property type="project" value="InterPro"/>
</dbReference>
<accession>A0A8W8K6A2</accession>
<dbReference type="EnsemblMetazoa" id="G2214.25">
    <property type="protein sequence ID" value="G2214.25:cds"/>
    <property type="gene ID" value="G2214"/>
</dbReference>
<evidence type="ECO:0000256" key="5">
    <source>
        <dbReference type="ARBA" id="ARBA00023224"/>
    </source>
</evidence>
<dbReference type="InterPro" id="IPR036284">
    <property type="entry name" value="GGL_sf"/>
</dbReference>
<evidence type="ECO:0000313" key="9">
    <source>
        <dbReference type="Proteomes" id="UP000005408"/>
    </source>
</evidence>
<feature type="domain" description="G protein gamma" evidence="7">
    <location>
        <begin position="35"/>
        <end position="98"/>
    </location>
</feature>
<evidence type="ECO:0000256" key="3">
    <source>
        <dbReference type="ARBA" id="ARBA00022475"/>
    </source>
</evidence>
<protein>
    <recommendedName>
        <fullName evidence="7">G protein gamma domain-containing protein</fullName>
    </recommendedName>
</protein>
<dbReference type="Gene3D" id="4.10.260.10">
    <property type="entry name" value="Transducin (heterotrimeric G protein), gamma chain"/>
    <property type="match status" value="1"/>
</dbReference>
<evidence type="ECO:0000259" key="7">
    <source>
        <dbReference type="PROSITE" id="PS50058"/>
    </source>
</evidence>
<evidence type="ECO:0000256" key="2">
    <source>
        <dbReference type="ARBA" id="ARBA00007431"/>
    </source>
</evidence>
<comment type="similarity">
    <text evidence="2">Belongs to the G protein gamma family.</text>
</comment>
<dbReference type="PROSITE" id="PS50058">
    <property type="entry name" value="G_PROTEIN_GAMMA"/>
    <property type="match status" value="1"/>
</dbReference>
<dbReference type="GO" id="GO:0007186">
    <property type="term" value="P:G protein-coupled receptor signaling pathway"/>
    <property type="evidence" value="ECO:0007669"/>
    <property type="project" value="InterPro"/>
</dbReference>
<keyword evidence="5" id="KW-0807">Transducer</keyword>
<proteinExistence type="inferred from homology"/>
<evidence type="ECO:0000313" key="8">
    <source>
        <dbReference type="EnsemblMetazoa" id="G2214.25:cds"/>
    </source>
</evidence>
<organism evidence="8 9">
    <name type="scientific">Magallana gigas</name>
    <name type="common">Pacific oyster</name>
    <name type="synonym">Crassostrea gigas</name>
    <dbReference type="NCBI Taxonomy" id="29159"/>
    <lineage>
        <taxon>Eukaryota</taxon>
        <taxon>Metazoa</taxon>
        <taxon>Spiralia</taxon>
        <taxon>Lophotrochozoa</taxon>
        <taxon>Mollusca</taxon>
        <taxon>Bivalvia</taxon>
        <taxon>Autobranchia</taxon>
        <taxon>Pteriomorphia</taxon>
        <taxon>Ostreida</taxon>
        <taxon>Ostreoidea</taxon>
        <taxon>Ostreidae</taxon>
        <taxon>Magallana</taxon>
    </lineage>
</organism>
<dbReference type="PANTHER" id="PTHR13809">
    <property type="entry name" value="GUANINE NUCLEOTIDE-BINDING PROTEIN GAMMA SUBUNIT"/>
    <property type="match status" value="1"/>
</dbReference>
<dbReference type="SMART" id="SM00224">
    <property type="entry name" value="GGL"/>
    <property type="match status" value="1"/>
</dbReference>
<evidence type="ECO:0000256" key="6">
    <source>
        <dbReference type="SAM" id="Phobius"/>
    </source>
</evidence>
<dbReference type="SMART" id="SM01224">
    <property type="entry name" value="G_gamma"/>
    <property type="match status" value="1"/>
</dbReference>
<dbReference type="InterPro" id="IPR001770">
    <property type="entry name" value="G-protein_gamma"/>
</dbReference>
<keyword evidence="3" id="KW-1003">Cell membrane</keyword>
<keyword evidence="6" id="KW-0812">Transmembrane</keyword>
<dbReference type="InterPro" id="IPR015898">
    <property type="entry name" value="G-protein_gamma-like_dom"/>
</dbReference>
<dbReference type="GO" id="GO:0005834">
    <property type="term" value="C:heterotrimeric G-protein complex"/>
    <property type="evidence" value="ECO:0007669"/>
    <property type="project" value="InterPro"/>
</dbReference>
<dbReference type="AlphaFoldDB" id="A0A8W8K6A2"/>
<evidence type="ECO:0000256" key="4">
    <source>
        <dbReference type="ARBA" id="ARBA00023136"/>
    </source>
</evidence>
<name>A0A8W8K6A2_MAGGI</name>
<dbReference type="Pfam" id="PF00631">
    <property type="entry name" value="G-gamma"/>
    <property type="match status" value="1"/>
</dbReference>
<keyword evidence="6" id="KW-1133">Transmembrane helix</keyword>
<sequence length="98" mass="11177">MPKSVLPTGEPFEEFFFFGFLEIPVVVHIMPFQTKSDQIAKLRGTADQMRHHLKVDRMVMSKTIAEIIGYCNHMAAEDPLLNPVKDNPFKDKKSCAIL</sequence>